<dbReference type="OrthoDB" id="2186602at2759"/>
<comment type="similarity">
    <text evidence="2">Belongs to the CDC73 family.</text>
</comment>
<organism evidence="9 10">
    <name type="scientific">Parasitella parasitica</name>
    <dbReference type="NCBI Taxonomy" id="35722"/>
    <lineage>
        <taxon>Eukaryota</taxon>
        <taxon>Fungi</taxon>
        <taxon>Fungi incertae sedis</taxon>
        <taxon>Mucoromycota</taxon>
        <taxon>Mucoromycotina</taxon>
        <taxon>Mucoromycetes</taxon>
        <taxon>Mucorales</taxon>
        <taxon>Mucorineae</taxon>
        <taxon>Mucoraceae</taxon>
        <taxon>Parasitella</taxon>
    </lineage>
</organism>
<feature type="compositionally biased region" description="Polar residues" evidence="6">
    <location>
        <begin position="199"/>
        <end position="242"/>
    </location>
</feature>
<feature type="domain" description="Paf1 complex subunit Cdc73 N-terminal" evidence="8">
    <location>
        <begin position="4"/>
        <end position="146"/>
    </location>
</feature>
<evidence type="ECO:0000256" key="3">
    <source>
        <dbReference type="ARBA" id="ARBA00023015"/>
    </source>
</evidence>
<reference evidence="9 10" key="1">
    <citation type="submission" date="2014-09" db="EMBL/GenBank/DDBJ databases">
        <authorList>
            <person name="Ellenberger Sabrina"/>
        </authorList>
    </citation>
    <scope>NUCLEOTIDE SEQUENCE [LARGE SCALE GENOMIC DNA]</scope>
    <source>
        <strain evidence="9 10">CBS 412.66</strain>
    </source>
</reference>
<dbReference type="InterPro" id="IPR007852">
    <property type="entry name" value="Cdc73/Parafibromin"/>
</dbReference>
<keyword evidence="4" id="KW-0804">Transcription</keyword>
<keyword evidence="3" id="KW-0805">Transcription regulation</keyword>
<gene>
    <name evidence="9" type="primary">PARPA_10453.1 scaffold 40485</name>
</gene>
<evidence type="ECO:0000313" key="10">
    <source>
        <dbReference type="Proteomes" id="UP000054107"/>
    </source>
</evidence>
<dbReference type="GO" id="GO:0006368">
    <property type="term" value="P:transcription elongation by RNA polymerase II"/>
    <property type="evidence" value="ECO:0007669"/>
    <property type="project" value="InterPro"/>
</dbReference>
<evidence type="ECO:0008006" key="11">
    <source>
        <dbReference type="Google" id="ProtNLM"/>
    </source>
</evidence>
<dbReference type="Proteomes" id="UP000054107">
    <property type="component" value="Unassembled WGS sequence"/>
</dbReference>
<sequence length="412" mass="46119">MSTADPLSLLREFTISNKPVSLLDAGGQTVSNISDAKTIQFSETTKAFPRDAATNFKKTNAADNETYTLETLIFLVQNAQLDNSAYFKECRARGIEHVSIVDRRKILDYLTGKVDQSPNVVSVSKQEKRSHQDVVMEETSTKKQRVTPLKSDDSIKLVKEVLAREREITTRSTVLKGTKNFTHAINLAKQLVLGKEVPTPSSSSAGRSHAAQKSAQPGSSGQKPANAANNIKPTAKSAITSKGSKLSSKDKIPLIIVPAAPTAKFTLYNIKKFLEDQTYVDSQVLREEGLKKPERVTVERKKANGQIVPYHIVDSVSQFKQTDWNRVCCVFVAGQLWQFKGWKWEKPVELFSNVKGFYPKWNSDQVNAPASEWAITELNIHRSKRHMDRATVSQFWDALDSYNATHKPYLNF</sequence>
<dbReference type="Pfam" id="PF05179">
    <property type="entry name" value="CDC73_C"/>
    <property type="match status" value="1"/>
</dbReference>
<dbReference type="AlphaFoldDB" id="A0A0B7NFM2"/>
<feature type="region of interest" description="Disordered" evidence="6">
    <location>
        <begin position="125"/>
        <end position="146"/>
    </location>
</feature>
<dbReference type="InterPro" id="IPR031336">
    <property type="entry name" value="CDC73_C"/>
</dbReference>
<evidence type="ECO:0000259" key="7">
    <source>
        <dbReference type="Pfam" id="PF05179"/>
    </source>
</evidence>
<evidence type="ECO:0000256" key="4">
    <source>
        <dbReference type="ARBA" id="ARBA00023163"/>
    </source>
</evidence>
<dbReference type="EMBL" id="LN732886">
    <property type="protein sequence ID" value="CEP16207.1"/>
    <property type="molecule type" value="Genomic_DNA"/>
</dbReference>
<evidence type="ECO:0000313" key="9">
    <source>
        <dbReference type="EMBL" id="CEP16207.1"/>
    </source>
</evidence>
<dbReference type="GO" id="GO:0016593">
    <property type="term" value="C:Cdc73/Paf1 complex"/>
    <property type="evidence" value="ECO:0007669"/>
    <property type="project" value="InterPro"/>
</dbReference>
<dbReference type="FunFam" id="3.40.50.11990:FF:000002">
    <property type="entry name" value="protein CDC73 homolog"/>
    <property type="match status" value="1"/>
</dbReference>
<dbReference type="InterPro" id="IPR032041">
    <property type="entry name" value="Cdc73_N"/>
</dbReference>
<comment type="subcellular location">
    <subcellularLocation>
        <location evidence="1">Nucleus</location>
    </subcellularLocation>
</comment>
<keyword evidence="5" id="KW-0539">Nucleus</keyword>
<evidence type="ECO:0000256" key="6">
    <source>
        <dbReference type="SAM" id="MobiDB-lite"/>
    </source>
</evidence>
<dbReference type="GO" id="GO:0032968">
    <property type="term" value="P:positive regulation of transcription elongation by RNA polymerase II"/>
    <property type="evidence" value="ECO:0007669"/>
    <property type="project" value="TreeGrafter"/>
</dbReference>
<name>A0A0B7NFM2_9FUNG</name>
<dbReference type="Gene3D" id="3.40.50.11990">
    <property type="entry name" value="RNA polymerase II accessory factor, Cdc73 C-terminal domain"/>
    <property type="match status" value="1"/>
</dbReference>
<feature type="compositionally biased region" description="Basic and acidic residues" evidence="6">
    <location>
        <begin position="125"/>
        <end position="134"/>
    </location>
</feature>
<dbReference type="InterPro" id="IPR038103">
    <property type="entry name" value="CDC73_C_sf"/>
</dbReference>
<proteinExistence type="inferred from homology"/>
<accession>A0A0B7NFM2</accession>
<evidence type="ECO:0000256" key="5">
    <source>
        <dbReference type="ARBA" id="ARBA00023242"/>
    </source>
</evidence>
<feature type="region of interest" description="Disordered" evidence="6">
    <location>
        <begin position="196"/>
        <end position="242"/>
    </location>
</feature>
<keyword evidence="10" id="KW-1185">Reference proteome</keyword>
<dbReference type="GO" id="GO:0000993">
    <property type="term" value="F:RNA polymerase II complex binding"/>
    <property type="evidence" value="ECO:0007669"/>
    <property type="project" value="TreeGrafter"/>
</dbReference>
<evidence type="ECO:0000256" key="1">
    <source>
        <dbReference type="ARBA" id="ARBA00004123"/>
    </source>
</evidence>
<evidence type="ECO:0000256" key="2">
    <source>
        <dbReference type="ARBA" id="ARBA00010427"/>
    </source>
</evidence>
<feature type="domain" description="Cell division control protein 73 C-terminal" evidence="7">
    <location>
        <begin position="250"/>
        <end position="401"/>
    </location>
</feature>
<protein>
    <recommendedName>
        <fullName evidence="11">Cell division control protein 73 C-terminal domain-containing protein</fullName>
    </recommendedName>
</protein>
<dbReference type="STRING" id="35722.A0A0B7NFM2"/>
<evidence type="ECO:0000259" key="8">
    <source>
        <dbReference type="Pfam" id="PF16050"/>
    </source>
</evidence>
<dbReference type="Pfam" id="PF16050">
    <property type="entry name" value="CDC73_N"/>
    <property type="match status" value="1"/>
</dbReference>
<dbReference type="PANTHER" id="PTHR12466">
    <property type="entry name" value="CDC73 DOMAIN PROTEIN"/>
    <property type="match status" value="1"/>
</dbReference>
<dbReference type="PANTHER" id="PTHR12466:SF8">
    <property type="entry name" value="PARAFIBROMIN"/>
    <property type="match status" value="1"/>
</dbReference>